<evidence type="ECO:0000256" key="5">
    <source>
        <dbReference type="ARBA" id="ARBA00022691"/>
    </source>
</evidence>
<comment type="catalytic activity">
    <reaction evidence="6">
        <text>L-lysyl-[protein] + 3 S-adenosyl-L-methionine = N(6),N(6),N(6)-trimethyl-L-lysyl-[protein] + 3 S-adenosyl-L-homocysteine + 3 H(+)</text>
        <dbReference type="Rhea" id="RHEA:54192"/>
        <dbReference type="Rhea" id="RHEA-COMP:9752"/>
        <dbReference type="Rhea" id="RHEA-COMP:13826"/>
        <dbReference type="ChEBI" id="CHEBI:15378"/>
        <dbReference type="ChEBI" id="CHEBI:29969"/>
        <dbReference type="ChEBI" id="CHEBI:57856"/>
        <dbReference type="ChEBI" id="CHEBI:59789"/>
        <dbReference type="ChEBI" id="CHEBI:61961"/>
    </reaction>
</comment>
<feature type="binding site" evidence="6">
    <location>
        <position position="143"/>
    </location>
    <ligand>
        <name>S-adenosyl-L-methionine</name>
        <dbReference type="ChEBI" id="CHEBI:59789"/>
    </ligand>
</feature>
<evidence type="ECO:0000256" key="3">
    <source>
        <dbReference type="ARBA" id="ARBA00022603"/>
    </source>
</evidence>
<feature type="binding site" evidence="6">
    <location>
        <position position="228"/>
    </location>
    <ligand>
        <name>S-adenosyl-L-methionine</name>
        <dbReference type="ChEBI" id="CHEBI:59789"/>
    </ligand>
</feature>
<name>A0A0B6WYL0_9BACT</name>
<dbReference type="PANTHER" id="PTHR43648">
    <property type="entry name" value="ELECTRON TRANSFER FLAVOPROTEIN BETA SUBUNIT LYSINE METHYLTRANSFERASE"/>
    <property type="match status" value="1"/>
</dbReference>
<evidence type="ECO:0000256" key="6">
    <source>
        <dbReference type="HAMAP-Rule" id="MF_00735"/>
    </source>
</evidence>
<evidence type="ECO:0000313" key="8">
    <source>
        <dbReference type="Proteomes" id="UP000031518"/>
    </source>
</evidence>
<keyword evidence="4 6" id="KW-0808">Transferase</keyword>
<accession>A0A0B6WYL0</accession>
<dbReference type="AlphaFoldDB" id="A0A0B6WYL0"/>
<evidence type="ECO:0000256" key="1">
    <source>
        <dbReference type="ARBA" id="ARBA00009741"/>
    </source>
</evidence>
<dbReference type="GO" id="GO:0016279">
    <property type="term" value="F:protein-lysine N-methyltransferase activity"/>
    <property type="evidence" value="ECO:0007669"/>
    <property type="project" value="RHEA"/>
</dbReference>
<gene>
    <name evidence="6" type="primary">prmA</name>
    <name evidence="7" type="ORF">PYK22_02381</name>
</gene>
<dbReference type="GO" id="GO:0005840">
    <property type="term" value="C:ribosome"/>
    <property type="evidence" value="ECO:0007669"/>
    <property type="project" value="UniProtKB-KW"/>
</dbReference>
<dbReference type="InterPro" id="IPR050078">
    <property type="entry name" value="Ribosomal_L11_MeTrfase_PrmA"/>
</dbReference>
<dbReference type="GO" id="GO:0005737">
    <property type="term" value="C:cytoplasm"/>
    <property type="evidence" value="ECO:0007669"/>
    <property type="project" value="UniProtKB-SubCell"/>
</dbReference>
<keyword evidence="7" id="KW-0689">Ribosomal protein</keyword>
<keyword evidence="8" id="KW-1185">Reference proteome</keyword>
<keyword evidence="2 6" id="KW-0963">Cytoplasm</keyword>
<comment type="function">
    <text evidence="6">Methylates ribosomal protein L11.</text>
</comment>
<dbReference type="PIRSF" id="PIRSF000401">
    <property type="entry name" value="RPL11_MTase"/>
    <property type="match status" value="1"/>
</dbReference>
<keyword evidence="3 6" id="KW-0489">Methyltransferase</keyword>
<dbReference type="InterPro" id="IPR029063">
    <property type="entry name" value="SAM-dependent_MTases_sf"/>
</dbReference>
<sequence length="287" mass="31517">MRPEEETRTWHAVTITCDQTATEAVEYGLCEAGALGTETRNRSDGLARTIGYFAAPPALDALRIILHDALRIYGLDPSHIDQVGTEEIGARDWIAEWKRHWQPVHVGRFLIAPPWYEINAAPDQIVIRIEPGMAFGTGTHETTRLCLHAIERHFRGGDFLDVGTGTGILAIAAAKLHPESRIMACDIDPQAIEIARENAQRNGVAERIDFYVGTPDEQTPSVACLVANLTADIIEPMLPKLLDIACEHLILSGILVAQADQLLARLIELGATQREVAIEGEWVAIIV</sequence>
<feature type="binding site" evidence="6">
    <location>
        <position position="186"/>
    </location>
    <ligand>
        <name>S-adenosyl-L-methionine</name>
        <dbReference type="ChEBI" id="CHEBI:59789"/>
    </ligand>
</feature>
<dbReference type="Pfam" id="PF06325">
    <property type="entry name" value="PrmA"/>
    <property type="match status" value="1"/>
</dbReference>
<keyword evidence="5 6" id="KW-0949">S-adenosyl-L-methionine</keyword>
<dbReference type="GO" id="GO:0032259">
    <property type="term" value="P:methylation"/>
    <property type="evidence" value="ECO:0007669"/>
    <property type="project" value="UniProtKB-KW"/>
</dbReference>
<dbReference type="Proteomes" id="UP000031518">
    <property type="component" value="Unassembled WGS sequence"/>
</dbReference>
<dbReference type="RefSeq" id="WP_060635612.1">
    <property type="nucleotide sequence ID" value="NZ_CBXV010000008.1"/>
</dbReference>
<dbReference type="PANTHER" id="PTHR43648:SF1">
    <property type="entry name" value="ELECTRON TRANSFER FLAVOPROTEIN BETA SUBUNIT LYSINE METHYLTRANSFERASE"/>
    <property type="match status" value="1"/>
</dbReference>
<protein>
    <recommendedName>
        <fullName evidence="6">Ribosomal protein L11 methyltransferase</fullName>
        <shortName evidence="6">L11 Mtase</shortName>
        <ecNumber evidence="6">2.1.1.-</ecNumber>
    </recommendedName>
</protein>
<dbReference type="HAMAP" id="MF_00735">
    <property type="entry name" value="Methyltr_PrmA"/>
    <property type="match status" value="1"/>
</dbReference>
<dbReference type="CDD" id="cd02440">
    <property type="entry name" value="AdoMet_MTases"/>
    <property type="match status" value="1"/>
</dbReference>
<evidence type="ECO:0000256" key="4">
    <source>
        <dbReference type="ARBA" id="ARBA00022679"/>
    </source>
</evidence>
<dbReference type="EMBL" id="CBXV010000008">
    <property type="protein sequence ID" value="CDM66353.1"/>
    <property type="molecule type" value="Genomic_DNA"/>
</dbReference>
<reference evidence="7 8" key="2">
    <citation type="submission" date="2015-01" db="EMBL/GenBank/DDBJ databases">
        <title>Complete genome sequence of Pyrinomonas methylaliphatogenes type strain K22T.</title>
        <authorList>
            <person name="Lee K.C.Y."/>
            <person name="Power J.F."/>
            <person name="Dunfield P.F."/>
            <person name="Morgan X.C."/>
            <person name="Huttenhower C."/>
            <person name="Stott M.B."/>
        </authorList>
    </citation>
    <scope>NUCLEOTIDE SEQUENCE [LARGE SCALE GENOMIC DNA]</scope>
    <source>
        <strain evidence="7 8">K22</strain>
    </source>
</reference>
<reference evidence="7 8" key="1">
    <citation type="submission" date="2013-12" db="EMBL/GenBank/DDBJ databases">
        <authorList>
            <person name="Stott M."/>
        </authorList>
    </citation>
    <scope>NUCLEOTIDE SEQUENCE [LARGE SCALE GENOMIC DNA]</scope>
    <source>
        <strain evidence="7 8">K22</strain>
    </source>
</reference>
<dbReference type="SUPFAM" id="SSF53335">
    <property type="entry name" value="S-adenosyl-L-methionine-dependent methyltransferases"/>
    <property type="match status" value="1"/>
</dbReference>
<organism evidence="7 8">
    <name type="scientific">Pyrinomonas methylaliphatogenes</name>
    <dbReference type="NCBI Taxonomy" id="454194"/>
    <lineage>
        <taxon>Bacteria</taxon>
        <taxon>Pseudomonadati</taxon>
        <taxon>Acidobacteriota</taxon>
        <taxon>Blastocatellia</taxon>
        <taxon>Blastocatellales</taxon>
        <taxon>Pyrinomonadaceae</taxon>
        <taxon>Pyrinomonas</taxon>
    </lineage>
</organism>
<evidence type="ECO:0000313" key="7">
    <source>
        <dbReference type="EMBL" id="CDM66353.1"/>
    </source>
</evidence>
<dbReference type="OrthoDB" id="9785995at2"/>
<dbReference type="EC" id="2.1.1.-" evidence="6"/>
<evidence type="ECO:0000256" key="2">
    <source>
        <dbReference type="ARBA" id="ARBA00022490"/>
    </source>
</evidence>
<dbReference type="STRING" id="454194.PYK22_02381"/>
<comment type="subcellular location">
    <subcellularLocation>
        <location evidence="6">Cytoplasm</location>
    </subcellularLocation>
</comment>
<proteinExistence type="inferred from homology"/>
<dbReference type="Gene3D" id="3.40.50.150">
    <property type="entry name" value="Vaccinia Virus protein VP39"/>
    <property type="match status" value="1"/>
</dbReference>
<comment type="similarity">
    <text evidence="1 6">Belongs to the methyltransferase superfamily. PrmA family.</text>
</comment>
<feature type="binding site" evidence="6">
    <location>
        <position position="163"/>
    </location>
    <ligand>
        <name>S-adenosyl-L-methionine</name>
        <dbReference type="ChEBI" id="CHEBI:59789"/>
    </ligand>
</feature>
<dbReference type="InterPro" id="IPR004498">
    <property type="entry name" value="Ribosomal_PrmA_MeTrfase"/>
</dbReference>
<keyword evidence="7" id="KW-0687">Ribonucleoprotein</keyword>